<dbReference type="Proteomes" id="UP000199420">
    <property type="component" value="Unassembled WGS sequence"/>
</dbReference>
<keyword evidence="2" id="KW-1185">Reference proteome</keyword>
<gene>
    <name evidence="1" type="ORF">SAMN04487997_2159</name>
</gene>
<dbReference type="AlphaFoldDB" id="A0A1H6V6Z8"/>
<protein>
    <submittedName>
        <fullName evidence="1">Uncharacterized protein</fullName>
    </submittedName>
</protein>
<accession>A0A1H6V6Z8</accession>
<dbReference type="STRING" id="529704.SAMN02927913_3071"/>
<sequence>MGLTLLAPAAFAQTAGKLDPGSESQVAQQQQMWDRQLQSAAHNTEQAERQAWLRSLANLAKLRIKLAEAWQDMGMTRQGAKLVADAYDPEVAARMHHEPLRGKSDQEVAAMLQAAIREEHFLTADQLLIDYQRNKLNLGANQAPAVNW</sequence>
<organism evidence="1 2">
    <name type="scientific">Frateuria terrea</name>
    <dbReference type="NCBI Taxonomy" id="529704"/>
    <lineage>
        <taxon>Bacteria</taxon>
        <taxon>Pseudomonadati</taxon>
        <taxon>Pseudomonadota</taxon>
        <taxon>Gammaproteobacteria</taxon>
        <taxon>Lysobacterales</taxon>
        <taxon>Rhodanobacteraceae</taxon>
        <taxon>Frateuria</taxon>
    </lineage>
</organism>
<name>A0A1H6V6Z8_9GAMM</name>
<proteinExistence type="predicted"/>
<evidence type="ECO:0000313" key="1">
    <source>
        <dbReference type="EMBL" id="SEJ00298.1"/>
    </source>
</evidence>
<reference evidence="1 2" key="1">
    <citation type="submission" date="2016-10" db="EMBL/GenBank/DDBJ databases">
        <authorList>
            <person name="de Groot N.N."/>
        </authorList>
    </citation>
    <scope>NUCLEOTIDE SEQUENCE [LARGE SCALE GENOMIC DNA]</scope>
    <source>
        <strain evidence="1 2">DSM 26515</strain>
    </source>
</reference>
<dbReference type="EMBL" id="FNYC01000004">
    <property type="protein sequence ID" value="SEJ00298.1"/>
    <property type="molecule type" value="Genomic_DNA"/>
</dbReference>
<evidence type="ECO:0000313" key="2">
    <source>
        <dbReference type="Proteomes" id="UP000199420"/>
    </source>
</evidence>